<organism evidence="7 8">
    <name type="scientific">Bifidobacterium callitrichos DSM 23973</name>
    <dbReference type="NCBI Taxonomy" id="1437609"/>
    <lineage>
        <taxon>Bacteria</taxon>
        <taxon>Bacillati</taxon>
        <taxon>Actinomycetota</taxon>
        <taxon>Actinomycetes</taxon>
        <taxon>Bifidobacteriales</taxon>
        <taxon>Bifidobacteriaceae</taxon>
        <taxon>Bifidobacterium</taxon>
    </lineage>
</organism>
<evidence type="ECO:0000256" key="4">
    <source>
        <dbReference type="ARBA" id="ARBA00023136"/>
    </source>
</evidence>
<dbReference type="RefSeq" id="WP_052119269.1">
    <property type="nucleotide sequence ID" value="NZ_JDUV01000021.1"/>
</dbReference>
<dbReference type="InterPro" id="IPR036259">
    <property type="entry name" value="MFS_trans_sf"/>
</dbReference>
<feature type="transmembrane region" description="Helical" evidence="5">
    <location>
        <begin position="328"/>
        <end position="347"/>
    </location>
</feature>
<dbReference type="PROSITE" id="PS50850">
    <property type="entry name" value="MFS"/>
    <property type="match status" value="1"/>
</dbReference>
<evidence type="ECO:0000256" key="2">
    <source>
        <dbReference type="ARBA" id="ARBA00022692"/>
    </source>
</evidence>
<feature type="transmembrane region" description="Helical" evidence="5">
    <location>
        <begin position="161"/>
        <end position="183"/>
    </location>
</feature>
<feature type="transmembrane region" description="Helical" evidence="5">
    <location>
        <begin position="263"/>
        <end position="280"/>
    </location>
</feature>
<keyword evidence="2 5" id="KW-0812">Transmembrane</keyword>
<feature type="transmembrane region" description="Helical" evidence="5">
    <location>
        <begin position="353"/>
        <end position="376"/>
    </location>
</feature>
<feature type="domain" description="Major facilitator superfamily (MFS) profile" evidence="6">
    <location>
        <begin position="35"/>
        <end position="451"/>
    </location>
</feature>
<evidence type="ECO:0000259" key="6">
    <source>
        <dbReference type="PROSITE" id="PS50850"/>
    </source>
</evidence>
<dbReference type="OrthoDB" id="9787026at2"/>
<dbReference type="InterPro" id="IPR005829">
    <property type="entry name" value="Sugar_transporter_CS"/>
</dbReference>
<feature type="transmembrane region" description="Helical" evidence="5">
    <location>
        <begin position="35"/>
        <end position="63"/>
    </location>
</feature>
<dbReference type="CDD" id="cd17316">
    <property type="entry name" value="MFS_SV2_like"/>
    <property type="match status" value="1"/>
</dbReference>
<evidence type="ECO:0000313" key="7">
    <source>
        <dbReference type="EMBL" id="KFI56445.1"/>
    </source>
</evidence>
<dbReference type="EMBL" id="JGYS01000001">
    <property type="protein sequence ID" value="KFI56445.1"/>
    <property type="molecule type" value="Genomic_DNA"/>
</dbReference>
<feature type="transmembrane region" description="Helical" evidence="5">
    <location>
        <begin position="300"/>
        <end position="321"/>
    </location>
</feature>
<comment type="subcellular location">
    <subcellularLocation>
        <location evidence="1">Cell membrane</location>
        <topology evidence="1">Multi-pass membrane protein</topology>
    </subcellularLocation>
</comment>
<protein>
    <submittedName>
        <fullName evidence="7">Transporter, major facilitator family protein</fullName>
    </submittedName>
</protein>
<comment type="caution">
    <text evidence="7">The sequence shown here is derived from an EMBL/GenBank/DDBJ whole genome shotgun (WGS) entry which is preliminary data.</text>
</comment>
<accession>A0A087ACE5</accession>
<reference evidence="7 8" key="1">
    <citation type="submission" date="2014-03" db="EMBL/GenBank/DDBJ databases">
        <title>Genomics of Bifidobacteria.</title>
        <authorList>
            <person name="Ventura M."/>
            <person name="Milani C."/>
            <person name="Lugli G.A."/>
        </authorList>
    </citation>
    <scope>NUCLEOTIDE SEQUENCE [LARGE SCALE GENOMIC DNA]</scope>
    <source>
        <strain evidence="7 8">DSM 23973</strain>
    </source>
</reference>
<dbReference type="Proteomes" id="UP000029072">
    <property type="component" value="Unassembled WGS sequence"/>
</dbReference>
<feature type="transmembrane region" description="Helical" evidence="5">
    <location>
        <begin position="69"/>
        <end position="89"/>
    </location>
</feature>
<proteinExistence type="predicted"/>
<feature type="transmembrane region" description="Helical" evidence="5">
    <location>
        <begin position="101"/>
        <end position="119"/>
    </location>
</feature>
<dbReference type="PANTHER" id="PTHR23508">
    <property type="entry name" value="CARBOXYLIC ACID TRANSPORTER PROTEIN HOMOLOG"/>
    <property type="match status" value="1"/>
</dbReference>
<dbReference type="GO" id="GO:0005886">
    <property type="term" value="C:plasma membrane"/>
    <property type="evidence" value="ECO:0007669"/>
    <property type="project" value="UniProtKB-SubCell"/>
</dbReference>
<dbReference type="InterPro" id="IPR005828">
    <property type="entry name" value="MFS_sugar_transport-like"/>
</dbReference>
<evidence type="ECO:0000256" key="5">
    <source>
        <dbReference type="SAM" id="Phobius"/>
    </source>
</evidence>
<evidence type="ECO:0000256" key="1">
    <source>
        <dbReference type="ARBA" id="ARBA00004651"/>
    </source>
</evidence>
<name>A0A087ACE5_9BIFI</name>
<sequence>MTSPTSAASSAAAAPIVTAYEQIDSRPLTGHQKSLVALAVVGNIAEFFDIFMVGFVIALLTGAWNLTGVQAGIITSCTGLGTVAGSILWGRMSDRIGRRGSFRWCVIFFLVFTVLTLFIPNGAWYLYAICRVGVGMGVGGLNITSIPYVQEFVPSKQRGLLAGLASVFIPMGLLLGSICQRIVGDNWRVLVSLSLVSVLLLVWIHFVPESPRFYLLKGRNDEARKSLAWAMDIPEDEVGELPEVKVERKASYGELFAHHLRPLVIVSLGSFCFILGSFAIQSWGQTLLKDAFGFDTQMVAYLFMGVAVADCLGRFGSAWLADRIGRRWTMFMYGMIGAAACFAAALFHDSGWAFYVEVLIIMMFADGVFGIINAFGSEQFSNEVRSTGIGLGYGLGAIAKIVGPSLMGVLVGGSAVSQNISLNVITTAFTFFGCCLVVGAIIYLFARETKGKNLESL</sequence>
<dbReference type="GO" id="GO:0046943">
    <property type="term" value="F:carboxylic acid transmembrane transporter activity"/>
    <property type="evidence" value="ECO:0007669"/>
    <property type="project" value="TreeGrafter"/>
</dbReference>
<dbReference type="SUPFAM" id="SSF103473">
    <property type="entry name" value="MFS general substrate transporter"/>
    <property type="match status" value="1"/>
</dbReference>
<gene>
    <name evidence="7" type="ORF">BCAL_0038</name>
</gene>
<dbReference type="STRING" id="1437609.BCAL_0038"/>
<dbReference type="eggNOG" id="COG2814">
    <property type="taxonomic scope" value="Bacteria"/>
</dbReference>
<dbReference type="PROSITE" id="PS00216">
    <property type="entry name" value="SUGAR_TRANSPORT_1"/>
    <property type="match status" value="1"/>
</dbReference>
<feature type="transmembrane region" description="Helical" evidence="5">
    <location>
        <begin position="189"/>
        <end position="207"/>
    </location>
</feature>
<evidence type="ECO:0000313" key="8">
    <source>
        <dbReference type="Proteomes" id="UP000029072"/>
    </source>
</evidence>
<keyword evidence="3 5" id="KW-1133">Transmembrane helix</keyword>
<feature type="transmembrane region" description="Helical" evidence="5">
    <location>
        <begin position="388"/>
        <end position="412"/>
    </location>
</feature>
<evidence type="ECO:0000256" key="3">
    <source>
        <dbReference type="ARBA" id="ARBA00022989"/>
    </source>
</evidence>
<dbReference type="InterPro" id="IPR020846">
    <property type="entry name" value="MFS_dom"/>
</dbReference>
<dbReference type="Pfam" id="PF00083">
    <property type="entry name" value="Sugar_tr"/>
    <property type="match status" value="1"/>
</dbReference>
<keyword evidence="4 5" id="KW-0472">Membrane</keyword>
<feature type="transmembrane region" description="Helical" evidence="5">
    <location>
        <begin position="424"/>
        <end position="446"/>
    </location>
</feature>
<dbReference type="Gene3D" id="1.20.1250.20">
    <property type="entry name" value="MFS general substrate transporter like domains"/>
    <property type="match status" value="1"/>
</dbReference>
<dbReference type="PANTHER" id="PTHR23508:SF10">
    <property type="entry name" value="CARBOXYLIC ACID TRANSPORTER PROTEIN HOMOLOG"/>
    <property type="match status" value="1"/>
</dbReference>
<dbReference type="AlphaFoldDB" id="A0A087ACE5"/>
<feature type="transmembrane region" description="Helical" evidence="5">
    <location>
        <begin position="125"/>
        <end position="149"/>
    </location>
</feature>